<dbReference type="AlphaFoldDB" id="A0AAE0JEZ6"/>
<feature type="transmembrane region" description="Helical" evidence="1">
    <location>
        <begin position="134"/>
        <end position="153"/>
    </location>
</feature>
<gene>
    <name evidence="3" type="ORF">B0H65DRAFT_588507</name>
</gene>
<organism evidence="3 4">
    <name type="scientific">Neurospora tetraspora</name>
    <dbReference type="NCBI Taxonomy" id="94610"/>
    <lineage>
        <taxon>Eukaryota</taxon>
        <taxon>Fungi</taxon>
        <taxon>Dikarya</taxon>
        <taxon>Ascomycota</taxon>
        <taxon>Pezizomycotina</taxon>
        <taxon>Sordariomycetes</taxon>
        <taxon>Sordariomycetidae</taxon>
        <taxon>Sordariales</taxon>
        <taxon>Sordariaceae</taxon>
        <taxon>Neurospora</taxon>
    </lineage>
</organism>
<keyword evidence="1" id="KW-0812">Transmembrane</keyword>
<keyword evidence="4" id="KW-1185">Reference proteome</keyword>
<keyword evidence="1" id="KW-0472">Membrane</keyword>
<dbReference type="Pfam" id="PF10337">
    <property type="entry name" value="ArAE_2_N"/>
    <property type="match status" value="1"/>
</dbReference>
<sequence length="272" mass="28821">MTVDGTSHGTTATPAAPTGEEIDWLVKAGDAIYGPFIHQPSATTTCAAISEQPCRVKVQIFSDFEQVPTGLKGNTIAPRASLGQLLGASSRGHRSYGSASEASTRDCPILVNIAATSGPIITTITAAKHFVQQLVTAILLALAIALAVNLVVFPVNSRLVVFMEFAGAIGLLRKTASLQKAYLASLESEDMFAPATRMEKLKTLAPSARPPPGVGVVHQHDFGSTRTNFVKCEPPPRNAYGHAYDPANAGRSADHLPTCGRRHGLGDWYGRY</sequence>
<accession>A0AAE0JEZ6</accession>
<comment type="caution">
    <text evidence="3">The sequence shown here is derived from an EMBL/GenBank/DDBJ whole genome shotgun (WGS) entry which is preliminary data.</text>
</comment>
<dbReference type="RefSeq" id="XP_062681376.1">
    <property type="nucleotide sequence ID" value="XM_062831008.1"/>
</dbReference>
<name>A0AAE0JEZ6_9PEZI</name>
<evidence type="ECO:0000256" key="1">
    <source>
        <dbReference type="SAM" id="Phobius"/>
    </source>
</evidence>
<keyword evidence="1" id="KW-1133">Transmembrane helix</keyword>
<reference evidence="3" key="1">
    <citation type="journal article" date="2023" name="Mol. Phylogenet. Evol.">
        <title>Genome-scale phylogeny and comparative genomics of the fungal order Sordariales.</title>
        <authorList>
            <person name="Hensen N."/>
            <person name="Bonometti L."/>
            <person name="Westerberg I."/>
            <person name="Brannstrom I.O."/>
            <person name="Guillou S."/>
            <person name="Cros-Aarteil S."/>
            <person name="Calhoun S."/>
            <person name="Haridas S."/>
            <person name="Kuo A."/>
            <person name="Mondo S."/>
            <person name="Pangilinan J."/>
            <person name="Riley R."/>
            <person name="LaButti K."/>
            <person name="Andreopoulos B."/>
            <person name="Lipzen A."/>
            <person name="Chen C."/>
            <person name="Yan M."/>
            <person name="Daum C."/>
            <person name="Ng V."/>
            <person name="Clum A."/>
            <person name="Steindorff A."/>
            <person name="Ohm R.A."/>
            <person name="Martin F."/>
            <person name="Silar P."/>
            <person name="Natvig D.O."/>
            <person name="Lalanne C."/>
            <person name="Gautier V."/>
            <person name="Ament-Velasquez S.L."/>
            <person name="Kruys A."/>
            <person name="Hutchinson M.I."/>
            <person name="Powell A.J."/>
            <person name="Barry K."/>
            <person name="Miller A.N."/>
            <person name="Grigoriev I.V."/>
            <person name="Debuchy R."/>
            <person name="Gladieux P."/>
            <person name="Hiltunen Thoren M."/>
            <person name="Johannesson H."/>
        </authorList>
    </citation>
    <scope>NUCLEOTIDE SEQUENCE</scope>
    <source>
        <strain evidence="3">CBS 560.94</strain>
    </source>
</reference>
<proteinExistence type="predicted"/>
<evidence type="ECO:0000313" key="4">
    <source>
        <dbReference type="Proteomes" id="UP001278500"/>
    </source>
</evidence>
<reference evidence="3" key="2">
    <citation type="submission" date="2023-06" db="EMBL/GenBank/DDBJ databases">
        <authorList>
            <consortium name="Lawrence Berkeley National Laboratory"/>
            <person name="Haridas S."/>
            <person name="Hensen N."/>
            <person name="Bonometti L."/>
            <person name="Westerberg I."/>
            <person name="Brannstrom I.O."/>
            <person name="Guillou S."/>
            <person name="Cros-Aarteil S."/>
            <person name="Calhoun S."/>
            <person name="Kuo A."/>
            <person name="Mondo S."/>
            <person name="Pangilinan J."/>
            <person name="Riley R."/>
            <person name="Labutti K."/>
            <person name="Andreopoulos B."/>
            <person name="Lipzen A."/>
            <person name="Chen C."/>
            <person name="Yanf M."/>
            <person name="Daum C."/>
            <person name="Ng V."/>
            <person name="Clum A."/>
            <person name="Steindorff A."/>
            <person name="Ohm R."/>
            <person name="Martin F."/>
            <person name="Silar P."/>
            <person name="Natvig D."/>
            <person name="Lalanne C."/>
            <person name="Gautier V."/>
            <person name="Ament-Velasquez S.L."/>
            <person name="Kruys A."/>
            <person name="Hutchinson M.I."/>
            <person name="Powell A.J."/>
            <person name="Barry K."/>
            <person name="Miller A.N."/>
            <person name="Grigoriev I.V."/>
            <person name="Debuchy R."/>
            <person name="Gladieux P."/>
            <person name="Thoren M.H."/>
            <person name="Johannesson H."/>
        </authorList>
    </citation>
    <scope>NUCLEOTIDE SEQUENCE</scope>
    <source>
        <strain evidence="3">CBS 560.94</strain>
    </source>
</reference>
<feature type="domain" description="Putative ER transporter 6TM N-terminal" evidence="2">
    <location>
        <begin position="109"/>
        <end position="203"/>
    </location>
</feature>
<protein>
    <recommendedName>
        <fullName evidence="2">Putative ER transporter 6TM N-terminal domain-containing protein</fullName>
    </recommendedName>
</protein>
<dbReference type="PANTHER" id="PTHR37994:SF4">
    <property type="entry name" value="ER TRANSPORTER 6TM N-TERMINAL DOMAIN-CONTAINING PROTEIN-RELATED"/>
    <property type="match status" value="1"/>
</dbReference>
<dbReference type="Proteomes" id="UP001278500">
    <property type="component" value="Unassembled WGS sequence"/>
</dbReference>
<dbReference type="PANTHER" id="PTHR37994">
    <property type="entry name" value="ARAE_2_N DOMAIN-CONTAINING PROTEIN-RELATED"/>
    <property type="match status" value="1"/>
</dbReference>
<dbReference type="EMBL" id="JAUEPP010000004">
    <property type="protein sequence ID" value="KAK3344763.1"/>
    <property type="molecule type" value="Genomic_DNA"/>
</dbReference>
<dbReference type="InterPro" id="IPR018823">
    <property type="entry name" value="ArAE_2_N"/>
</dbReference>
<evidence type="ECO:0000259" key="2">
    <source>
        <dbReference type="Pfam" id="PF10337"/>
    </source>
</evidence>
<dbReference type="GeneID" id="87868162"/>
<evidence type="ECO:0000313" key="3">
    <source>
        <dbReference type="EMBL" id="KAK3344763.1"/>
    </source>
</evidence>